<keyword evidence="2" id="KW-0964">Secreted</keyword>
<protein>
    <submittedName>
        <fullName evidence="7">Uncharacterized protein</fullName>
    </submittedName>
</protein>
<reference evidence="7" key="1">
    <citation type="submission" date="2014-11" db="EMBL/GenBank/DDBJ databases">
        <authorList>
            <person name="Zhu J."/>
            <person name="Qi W."/>
            <person name="Song R."/>
        </authorList>
    </citation>
    <scope>NUCLEOTIDE SEQUENCE</scope>
</reference>
<evidence type="ECO:0000313" key="7">
    <source>
        <dbReference type="EMBL" id="ANV80053.1"/>
    </source>
</evidence>
<feature type="region of interest" description="Disordered" evidence="5">
    <location>
        <begin position="435"/>
        <end position="733"/>
    </location>
</feature>
<dbReference type="Pfam" id="PF18884">
    <property type="entry name" value="TSP3_bac"/>
    <property type="match status" value="2"/>
</dbReference>
<name>A0A1B1TCQ4_9ARCH</name>
<dbReference type="SUPFAM" id="SSF103647">
    <property type="entry name" value="TSP type-3 repeat"/>
    <property type="match status" value="3"/>
</dbReference>
<keyword evidence="4" id="KW-0106">Calcium</keyword>
<proteinExistence type="predicted"/>
<feature type="compositionally biased region" description="Acidic residues" evidence="5">
    <location>
        <begin position="685"/>
        <end position="709"/>
    </location>
</feature>
<dbReference type="PANTHER" id="PTHR10199">
    <property type="entry name" value="THROMBOSPONDIN"/>
    <property type="match status" value="1"/>
</dbReference>
<sequence length="1056" mass="113547">MPVLGNDAGTGGDAGNTTSTATPLPATNGTYYGNLTSSSDTSDYYLINMSSNTGIAVEITYPSSADFDLALLDSGGGYIDLSTNSGTTDDVTSNGTSVGGNSVYIWVDHYSGTAQYTMQIWIFSTGSSGGGGAGNGTNGHDAGTGTDAGNSQASAMLINSTNVSFWGDVTYSTDTDDYYKVSMPAYFGVSSSLSWNSTADLDLEVYDSSGTMITYSWFSNPETVTVNNYGGSDLFFRVFAYGTNTGSHDYFLSFTFDNMTNAPVNNQDDAGTGGDASNDYLNPTILNVSSVAVNNTFSGWGSLDDDLNDNYQTNVPMGHGIRVSVWFNSSVSDFQVILADDQANTIDYSSANNPELVTSNGSGTYPGMIVEGMDILLQVRATSGGGYYGMSWWFFTLDTDGDSFYDTVEVECGSDPEDNYSVPLDTDSDGICDTLDSDDDGDYVEDANDTFPLDASEWEDTDNDNIGNNADSDDDGDGFSDNDEIACGSDPLDGWNQPSDFDSDGICDLEDSDDDNDGYDDEIDAFPMDDSEWADTDNNGVGDNSDTDDDGDGYSDNLESSCDSDPLDSFNVPSDLDMDGTCDLMDNDMDGDNYPNDNDAFPTDSQEWLDTDNDGFGNNMDIDDDGDSVSDNYDAFPLDFNEWADNDNDGLGDNGDPDDDNDGWSDSDETSCSTNSLSSQSVPSDFDEDMVCDIVDTDDDGDGVLDENDAFPMDNAEWEDTDSDGIGNNFDDDDDGDAWFDIYEPNCGTDPLDGASIPLDFDADWVCDLVDDDDDNDGVTDVDDPFPKNPDESLDTDSDGIGNNADNDDDNDGWTDNTESLCFTSSLSSNSVPEDTDGDKTCDVNDPDIDGDNIVNELDAFPLDGSEWTDRNNDGKGDNAYPLSITDKMSLNPIPTFLILLTIMALIGGAILVYTNQQKSTKSNLHKGTDMTSYMENETYSDENLDNEEIIDEISEQSEPVSLESEISIEKEIETEAVVTNIPPPPPGFAPDMGSVPPPPPGFGPPSTAKSNEIVSSWESLPPGGEYTETDPLRYSGLGIGTWEEREDESWEKISE</sequence>
<feature type="region of interest" description="Disordered" evidence="5">
    <location>
        <begin position="981"/>
        <end position="1033"/>
    </location>
</feature>
<feature type="compositionally biased region" description="Acidic residues" evidence="5">
    <location>
        <begin position="576"/>
        <end position="591"/>
    </location>
</feature>
<evidence type="ECO:0000256" key="4">
    <source>
        <dbReference type="ARBA" id="ARBA00022837"/>
    </source>
</evidence>
<dbReference type="GO" id="GO:0005509">
    <property type="term" value="F:calcium ion binding"/>
    <property type="evidence" value="ECO:0007669"/>
    <property type="project" value="InterPro"/>
</dbReference>
<keyword evidence="3" id="KW-0732">Signal</keyword>
<feature type="compositionally biased region" description="Low complexity" evidence="5">
    <location>
        <begin position="814"/>
        <end position="831"/>
    </location>
</feature>
<evidence type="ECO:0000256" key="3">
    <source>
        <dbReference type="ARBA" id="ARBA00022729"/>
    </source>
</evidence>
<dbReference type="InterPro" id="IPR028974">
    <property type="entry name" value="TSP_type-3_rpt"/>
</dbReference>
<keyword evidence="6" id="KW-0812">Transmembrane</keyword>
<dbReference type="AlphaFoldDB" id="A0A1B1TCQ4"/>
<evidence type="ECO:0000256" key="6">
    <source>
        <dbReference type="SAM" id="Phobius"/>
    </source>
</evidence>
<reference evidence="7" key="2">
    <citation type="journal article" date="2015" name="ISME J.">
        <title>A new class of marine Euryarchaeota group II from the Mediterranean deep chlorophyll maximum.</title>
        <authorList>
            <person name="Martin-Cuadrado A.B."/>
            <person name="Garcia-Heredia I."/>
            <person name="Molto A.G."/>
            <person name="Lopez-Ubeda R."/>
            <person name="Kimes N."/>
            <person name="Lopez-Garcia P."/>
            <person name="Moreira D."/>
            <person name="Rodriguez-Valera F."/>
        </authorList>
    </citation>
    <scope>NUCLEOTIDE SEQUENCE</scope>
</reference>
<organism evidence="7">
    <name type="scientific">uncultured Poseidoniia archaeon</name>
    <dbReference type="NCBI Taxonomy" id="1697135"/>
    <lineage>
        <taxon>Archaea</taxon>
        <taxon>Methanobacteriati</taxon>
        <taxon>Thermoplasmatota</taxon>
        <taxon>Candidatus Poseidoniia</taxon>
        <taxon>environmental samples</taxon>
    </lineage>
</organism>
<dbReference type="PANTHER" id="PTHR10199:SF119">
    <property type="entry name" value="RE20510P"/>
    <property type="match status" value="1"/>
</dbReference>
<comment type="subcellular location">
    <subcellularLocation>
        <location evidence="1">Secreted</location>
    </subcellularLocation>
</comment>
<dbReference type="Gene3D" id="2.60.120.380">
    <property type="match status" value="3"/>
</dbReference>
<feature type="region of interest" description="Disordered" evidence="5">
    <location>
        <begin position="772"/>
        <end position="856"/>
    </location>
</feature>
<feature type="compositionally biased region" description="Acidic residues" evidence="5">
    <location>
        <begin position="435"/>
        <end position="448"/>
    </location>
</feature>
<feature type="compositionally biased region" description="Acidic residues" evidence="5">
    <location>
        <begin position="471"/>
        <end position="484"/>
    </location>
</feature>
<feature type="transmembrane region" description="Helical" evidence="6">
    <location>
        <begin position="894"/>
        <end position="914"/>
    </location>
</feature>
<accession>A0A1B1TCQ4</accession>
<dbReference type="EMBL" id="KP211868">
    <property type="protein sequence ID" value="ANV80053.1"/>
    <property type="molecule type" value="Genomic_DNA"/>
</dbReference>
<feature type="compositionally biased region" description="Low complexity" evidence="5">
    <location>
        <begin position="670"/>
        <end position="681"/>
    </location>
</feature>
<evidence type="ECO:0000256" key="5">
    <source>
        <dbReference type="SAM" id="MobiDB-lite"/>
    </source>
</evidence>
<evidence type="ECO:0000256" key="2">
    <source>
        <dbReference type="ARBA" id="ARBA00022525"/>
    </source>
</evidence>
<keyword evidence="6" id="KW-1133">Transmembrane helix</keyword>
<feature type="compositionally biased region" description="Acidic residues" evidence="5">
    <location>
        <begin position="501"/>
        <end position="535"/>
    </location>
</feature>
<feature type="region of interest" description="Disordered" evidence="5">
    <location>
        <begin position="1"/>
        <end position="23"/>
    </location>
</feature>
<dbReference type="Gene3D" id="4.10.1080.10">
    <property type="entry name" value="TSP type-3 repeat"/>
    <property type="match status" value="4"/>
</dbReference>
<keyword evidence="6" id="KW-0472">Membrane</keyword>
<feature type="compositionally biased region" description="Acidic residues" evidence="5">
    <location>
        <begin position="642"/>
        <end position="669"/>
    </location>
</feature>
<dbReference type="InterPro" id="IPR059100">
    <property type="entry name" value="TSP3_bac"/>
</dbReference>
<feature type="compositionally biased region" description="Acidic residues" evidence="5">
    <location>
        <begin position="772"/>
        <end position="784"/>
    </location>
</feature>
<evidence type="ECO:0000256" key="1">
    <source>
        <dbReference type="ARBA" id="ARBA00004613"/>
    </source>
</evidence>
<feature type="compositionally biased region" description="Polar residues" evidence="5">
    <location>
        <begin position="1008"/>
        <end position="1019"/>
    </location>
</feature>